<feature type="non-terminal residue" evidence="4">
    <location>
        <position position="620"/>
    </location>
</feature>
<dbReference type="AlphaFoldDB" id="A0A401NME7"/>
<dbReference type="OMA" id="ARCACEN"/>
<dbReference type="STRING" id="75743.A0A401NME7"/>
<sequence>MTSFVFSNDGKVRFDGNMITIPLRTGGITIFQQSSMFIQVATTFGLKMQVQILPVMQLYISLSEDFKESTKGLCGVFNDKADDDFLSRGGIVESTPITFVNSWKIQDSCPDAILPPPCVSSENEKYAKDNCNSIKDPNGAFSVCHSAVDPALYYQMCVDATCACENINDCLCAGLGAYVYECAAHGIFMRNWRGKICSTPPCANTQVFENDMRACNRTCRSLSEYDYTCMVKDVPVYGCGCPEGKYMDNAGACIDKSDCLCYIGDMIIKKGQSITLNGRTCTCKAGTWKCTKNICPKECLIYGDGHYATFDGKRYRYDGNCEYILVEGVEFKLIDGRVIRAVMPRDQSKCLDEPYSIHTVGLYLILTFTNGVTVIWDKRTRVSITLDPRWKNKVCGLCGNFNGNVADDLTTKENSVVTNTLEFGNSWKSSLSCSNAIDQTFPCDRNPYCLSWAQRKCRMIKDAVFQKCHKKVDPTPFYDACVQEACACDLEGKYLGFCTAVAVYAEACNKAGVCVRWRTPDIRLHYNSEISYNWVHYWLHTRSDHYNSDTSNNQLYYHLHTGRSHHICEIIYNWDRSWHHTGSDHYNSDTNNNQLYYHLYSGNNICNKNSNNCAHGQFYN</sequence>
<dbReference type="PROSITE" id="PS51233">
    <property type="entry name" value="VWFD"/>
    <property type="match status" value="2"/>
</dbReference>
<keyword evidence="1" id="KW-1015">Disulfide bond</keyword>
<dbReference type="Pfam" id="PF08742">
    <property type="entry name" value="C8"/>
    <property type="match status" value="2"/>
</dbReference>
<dbReference type="Gene3D" id="2.10.25.10">
    <property type="entry name" value="Laminin"/>
    <property type="match status" value="1"/>
</dbReference>
<dbReference type="PANTHER" id="PTHR11339:SF408">
    <property type="entry name" value="MUCIN-5B"/>
    <property type="match status" value="1"/>
</dbReference>
<dbReference type="Proteomes" id="UP000288216">
    <property type="component" value="Unassembled WGS sequence"/>
</dbReference>
<name>A0A401NME7_SCYTO</name>
<comment type="caution">
    <text evidence="4">The sequence shown here is derived from an EMBL/GenBank/DDBJ whole genome shotgun (WGS) entry which is preliminary data.</text>
</comment>
<dbReference type="EMBL" id="BFAA01006487">
    <property type="protein sequence ID" value="GCB62068.1"/>
    <property type="molecule type" value="Genomic_DNA"/>
</dbReference>
<dbReference type="GO" id="GO:0031012">
    <property type="term" value="C:extracellular matrix"/>
    <property type="evidence" value="ECO:0007669"/>
    <property type="project" value="TreeGrafter"/>
</dbReference>
<dbReference type="FunFam" id="2.10.25.10:FF:000674">
    <property type="entry name" value="Mucin-2"/>
    <property type="match status" value="1"/>
</dbReference>
<dbReference type="OrthoDB" id="6262482at2759"/>
<feature type="domain" description="VWFD" evidence="3">
    <location>
        <begin position="259"/>
        <end position="434"/>
    </location>
</feature>
<keyword evidence="2" id="KW-0325">Glycoprotein</keyword>
<evidence type="ECO:0000313" key="5">
    <source>
        <dbReference type="Proteomes" id="UP000288216"/>
    </source>
</evidence>
<gene>
    <name evidence="4" type="ORF">scyTo_0013023</name>
</gene>
<organism evidence="4 5">
    <name type="scientific">Scyliorhinus torazame</name>
    <name type="common">Cloudy catshark</name>
    <name type="synonym">Catulus torazame</name>
    <dbReference type="NCBI Taxonomy" id="75743"/>
    <lineage>
        <taxon>Eukaryota</taxon>
        <taxon>Metazoa</taxon>
        <taxon>Chordata</taxon>
        <taxon>Craniata</taxon>
        <taxon>Vertebrata</taxon>
        <taxon>Chondrichthyes</taxon>
        <taxon>Elasmobranchii</taxon>
        <taxon>Galeomorphii</taxon>
        <taxon>Galeoidea</taxon>
        <taxon>Carcharhiniformes</taxon>
        <taxon>Scyliorhinidae</taxon>
        <taxon>Scyliorhinus</taxon>
    </lineage>
</organism>
<feature type="domain" description="VWFD" evidence="3">
    <location>
        <begin position="1"/>
        <end position="110"/>
    </location>
</feature>
<evidence type="ECO:0000256" key="2">
    <source>
        <dbReference type="ARBA" id="ARBA00023180"/>
    </source>
</evidence>
<dbReference type="GO" id="GO:0005615">
    <property type="term" value="C:extracellular space"/>
    <property type="evidence" value="ECO:0007669"/>
    <property type="project" value="TreeGrafter"/>
</dbReference>
<dbReference type="PANTHER" id="PTHR11339">
    <property type="entry name" value="EXTRACELLULAR MATRIX GLYCOPROTEIN RELATED"/>
    <property type="match status" value="1"/>
</dbReference>
<dbReference type="InterPro" id="IPR014853">
    <property type="entry name" value="VWF/SSPO/ZAN-like_Cys-rich_dom"/>
</dbReference>
<proteinExistence type="predicted"/>
<dbReference type="InterPro" id="IPR050780">
    <property type="entry name" value="Mucin_vWF_Thrombospondin_sf"/>
</dbReference>
<dbReference type="CDD" id="cd19941">
    <property type="entry name" value="TIL"/>
    <property type="match status" value="1"/>
</dbReference>
<dbReference type="Pfam" id="PF00094">
    <property type="entry name" value="VWD"/>
    <property type="match status" value="3"/>
</dbReference>
<dbReference type="SUPFAM" id="SSF57567">
    <property type="entry name" value="Serine protease inhibitors"/>
    <property type="match status" value="1"/>
</dbReference>
<dbReference type="SMART" id="SM00216">
    <property type="entry name" value="VWD"/>
    <property type="match status" value="1"/>
</dbReference>
<evidence type="ECO:0000313" key="4">
    <source>
        <dbReference type="EMBL" id="GCB62068.1"/>
    </source>
</evidence>
<dbReference type="InterPro" id="IPR001846">
    <property type="entry name" value="VWF_type-D"/>
</dbReference>
<evidence type="ECO:0000256" key="1">
    <source>
        <dbReference type="ARBA" id="ARBA00023157"/>
    </source>
</evidence>
<reference evidence="4 5" key="1">
    <citation type="journal article" date="2018" name="Nat. Ecol. Evol.">
        <title>Shark genomes provide insights into elasmobranch evolution and the origin of vertebrates.</title>
        <authorList>
            <person name="Hara Y"/>
            <person name="Yamaguchi K"/>
            <person name="Onimaru K"/>
            <person name="Kadota M"/>
            <person name="Koyanagi M"/>
            <person name="Keeley SD"/>
            <person name="Tatsumi K"/>
            <person name="Tanaka K"/>
            <person name="Motone F"/>
            <person name="Kageyama Y"/>
            <person name="Nozu R"/>
            <person name="Adachi N"/>
            <person name="Nishimura O"/>
            <person name="Nakagawa R"/>
            <person name="Tanegashima C"/>
            <person name="Kiyatake I"/>
            <person name="Matsumoto R"/>
            <person name="Murakumo K"/>
            <person name="Nishida K"/>
            <person name="Terakita A"/>
            <person name="Kuratani S"/>
            <person name="Sato K"/>
            <person name="Hyodo S Kuraku.S."/>
        </authorList>
    </citation>
    <scope>NUCLEOTIDE SEQUENCE [LARGE SCALE GENOMIC DNA]</scope>
</reference>
<keyword evidence="5" id="KW-1185">Reference proteome</keyword>
<dbReference type="SMART" id="SM00832">
    <property type="entry name" value="C8"/>
    <property type="match status" value="2"/>
</dbReference>
<dbReference type="InterPro" id="IPR036084">
    <property type="entry name" value="Ser_inhib-like_sf"/>
</dbReference>
<accession>A0A401NME7</accession>
<evidence type="ECO:0000259" key="3">
    <source>
        <dbReference type="PROSITE" id="PS51233"/>
    </source>
</evidence>
<protein>
    <recommendedName>
        <fullName evidence="3">VWFD domain-containing protein</fullName>
    </recommendedName>
</protein>